<protein>
    <submittedName>
        <fullName evidence="5">Xanthine dehydrogenase, FAD binding subunit</fullName>
        <ecNumber evidence="5">1.17.1.4</ecNumber>
    </submittedName>
</protein>
<dbReference type="EMBL" id="UOGK01000561">
    <property type="protein sequence ID" value="VAX41548.1"/>
    <property type="molecule type" value="Genomic_DNA"/>
</dbReference>
<dbReference type="InterPro" id="IPR036683">
    <property type="entry name" value="CO_DH_flav_C_dom_sf"/>
</dbReference>
<dbReference type="SUPFAM" id="SSF56176">
    <property type="entry name" value="FAD-binding/transporter-associated domain-like"/>
    <property type="match status" value="1"/>
</dbReference>
<dbReference type="SUPFAM" id="SSF55447">
    <property type="entry name" value="CO dehydrogenase flavoprotein C-terminal domain-like"/>
    <property type="match status" value="1"/>
</dbReference>
<dbReference type="InterPro" id="IPR002346">
    <property type="entry name" value="Mopterin_DH_FAD-bd"/>
</dbReference>
<dbReference type="Gene3D" id="3.30.465.10">
    <property type="match status" value="1"/>
</dbReference>
<dbReference type="EC" id="1.17.1.4" evidence="5"/>
<dbReference type="PROSITE" id="PS51387">
    <property type="entry name" value="FAD_PCMH"/>
    <property type="match status" value="1"/>
</dbReference>
<keyword evidence="3 5" id="KW-0560">Oxidoreductase</keyword>
<evidence type="ECO:0000256" key="2">
    <source>
        <dbReference type="ARBA" id="ARBA00022827"/>
    </source>
</evidence>
<evidence type="ECO:0000256" key="3">
    <source>
        <dbReference type="ARBA" id="ARBA00023002"/>
    </source>
</evidence>
<evidence type="ECO:0000256" key="1">
    <source>
        <dbReference type="ARBA" id="ARBA00022630"/>
    </source>
</evidence>
<dbReference type="InterPro" id="IPR005107">
    <property type="entry name" value="CO_DH_flav_C"/>
</dbReference>
<keyword evidence="2" id="KW-0274">FAD</keyword>
<dbReference type="PANTHER" id="PTHR42659:SF2">
    <property type="entry name" value="XANTHINE DEHYDROGENASE SUBUNIT C-RELATED"/>
    <property type="match status" value="1"/>
</dbReference>
<dbReference type="GO" id="GO:0004854">
    <property type="term" value="F:xanthine dehydrogenase activity"/>
    <property type="evidence" value="ECO:0007669"/>
    <property type="project" value="UniProtKB-EC"/>
</dbReference>
<evidence type="ECO:0000313" key="5">
    <source>
        <dbReference type="EMBL" id="VAX41548.1"/>
    </source>
</evidence>
<proteinExistence type="predicted"/>
<dbReference type="SMART" id="SM01092">
    <property type="entry name" value="CO_deh_flav_C"/>
    <property type="match status" value="1"/>
</dbReference>
<feature type="domain" description="FAD-binding PCMH-type" evidence="4">
    <location>
        <begin position="1"/>
        <end position="173"/>
    </location>
</feature>
<dbReference type="Pfam" id="PF00941">
    <property type="entry name" value="FAD_binding_5"/>
    <property type="match status" value="1"/>
</dbReference>
<reference evidence="5" key="1">
    <citation type="submission" date="2018-06" db="EMBL/GenBank/DDBJ databases">
        <authorList>
            <person name="Zhirakovskaya E."/>
        </authorList>
    </citation>
    <scope>NUCLEOTIDE SEQUENCE</scope>
</reference>
<dbReference type="InterPro" id="IPR036318">
    <property type="entry name" value="FAD-bd_PCMH-like_sf"/>
</dbReference>
<dbReference type="InterPro" id="IPR051312">
    <property type="entry name" value="Diverse_Substr_Oxidored"/>
</dbReference>
<gene>
    <name evidence="5" type="ORF">MNBD_PLANCTO03-1307</name>
</gene>
<dbReference type="InterPro" id="IPR016167">
    <property type="entry name" value="FAD-bd_PCMH_sub1"/>
</dbReference>
<dbReference type="Pfam" id="PF03450">
    <property type="entry name" value="CO_deh_flav_C"/>
    <property type="match status" value="1"/>
</dbReference>
<keyword evidence="1" id="KW-0285">Flavoprotein</keyword>
<dbReference type="PANTHER" id="PTHR42659">
    <property type="entry name" value="XANTHINE DEHYDROGENASE SUBUNIT C-RELATED"/>
    <property type="match status" value="1"/>
</dbReference>
<dbReference type="InterPro" id="IPR016169">
    <property type="entry name" value="FAD-bd_PCMH_sub2"/>
</dbReference>
<dbReference type="InterPro" id="IPR016166">
    <property type="entry name" value="FAD-bd_PCMH"/>
</dbReference>
<accession>A0A3B1DYZ2</accession>
<dbReference type="GO" id="GO:0071949">
    <property type="term" value="F:FAD binding"/>
    <property type="evidence" value="ECO:0007669"/>
    <property type="project" value="InterPro"/>
</dbReference>
<name>A0A3B1DYZ2_9ZZZZ</name>
<dbReference type="Gene3D" id="3.30.43.10">
    <property type="entry name" value="Uridine Diphospho-n-acetylenolpyruvylglucosamine Reductase, domain 2"/>
    <property type="match status" value="1"/>
</dbReference>
<evidence type="ECO:0000259" key="4">
    <source>
        <dbReference type="PROSITE" id="PS51387"/>
    </source>
</evidence>
<dbReference type="Gene3D" id="3.30.390.50">
    <property type="entry name" value="CO dehydrogenase flavoprotein, C-terminal domain"/>
    <property type="match status" value="1"/>
</dbReference>
<sequence length="281" mass="30232">MKVLMPTTLDQALAAFAELREQAVPIAGGTDLLAHWPSRPLDDDRTFVDLSGLVDLRDSYWMPDALILGALTSFGDILDAPRAAAEMPLLVEAARVLGAVQIQSRATWVGNIANASPAADGVLALMALDATIELTSLQGVAFVPLDAFYTGYKQTRRQPDQLITAVHIPRCERTIQSFIKVGTRRAQAITKVGLAITRSDAGWRIVAGSMAPTVTRCPTMEAMLESQTPLTTPADLHEAICADLSPIDDIRSTAIYRTRVFANILYHELAACCSWVAGGTA</sequence>
<organism evidence="5">
    <name type="scientific">hydrothermal vent metagenome</name>
    <dbReference type="NCBI Taxonomy" id="652676"/>
    <lineage>
        <taxon>unclassified sequences</taxon>
        <taxon>metagenomes</taxon>
        <taxon>ecological metagenomes</taxon>
    </lineage>
</organism>
<dbReference type="AlphaFoldDB" id="A0A3B1DYZ2"/>